<dbReference type="STRING" id="392015.SAMN05421543_10549"/>
<name>A0A1I7HQU5_9BACL</name>
<dbReference type="GO" id="GO:0030170">
    <property type="term" value="F:pyridoxal phosphate binding"/>
    <property type="evidence" value="ECO:0007669"/>
    <property type="project" value="InterPro"/>
</dbReference>
<dbReference type="GO" id="GO:0008483">
    <property type="term" value="F:transaminase activity"/>
    <property type="evidence" value="ECO:0007669"/>
    <property type="project" value="UniProtKB-KW"/>
</dbReference>
<feature type="domain" description="Aminotransferase class I/classII large" evidence="4">
    <location>
        <begin position="222"/>
        <end position="550"/>
    </location>
</feature>
<dbReference type="NCBIfam" id="NF006755">
    <property type="entry name" value="PRK09275.1"/>
    <property type="match status" value="1"/>
</dbReference>
<dbReference type="InterPro" id="IPR015421">
    <property type="entry name" value="PyrdxlP-dep_Trfase_major"/>
</dbReference>
<accession>A0A1I7HQU5</accession>
<comment type="cofactor">
    <cofactor evidence="2">
        <name>pyridoxal 5'-phosphate</name>
        <dbReference type="ChEBI" id="CHEBI:597326"/>
    </cofactor>
</comment>
<sequence>MKSWRIQSLPPPIMEDDKEFKEAVGMERTQEPKVPAGPGQVRAEPDISPFELKDQLIQLAREYERKSMRVMLDAGRGNPNWVAAAPREAFFALGQFAMTECRRVCNEGDLAGKPRCDGMGARFKAFAAAHRDTPGVELLRRIVQWGVDRCGFSEEEWLYELVDGIVGDNYPTPGRILPLVERVMHQYLIQELCQGDEGCGPFDLFATEGGTAAMCYLFDTLVANRLLRRGDRVAVGVPIFPPYVEIPQLRRYHFDVVEVRATGRDEEGLHTWQYPPEEVEKLADPSVKAFFLVNPSNPPSVAMAPETVRQVVKLVHEHRPNLMMITDDVYATFVNGFRSLLAVLPHNTAVVYSLSKYFGVTGWRLGVIAVHRDNVFDRLLRTHPEEVRRELAARYASLTPCVDELRFVDRLVADSRQVALRHTAGLSTPQQVQMALMAVFALLDEDDTYKRQTQAICRRRMRLLYEGLGMPEPMLPLDADYYTEFDLEEWSNRHYGRAFTQYLTSRHLPQEVLCRLAERSAIVLLPGGGFYGPRWSVRVSLANLDDGAYRTIGRALHQVLEEFVAEWRDAGEFAFI</sequence>
<dbReference type="CDD" id="cd00609">
    <property type="entry name" value="AAT_like"/>
    <property type="match status" value="1"/>
</dbReference>
<dbReference type="Gene3D" id="3.40.640.10">
    <property type="entry name" value="Type I PLP-dependent aspartate aminotransferase-like (Major domain)"/>
    <property type="match status" value="1"/>
</dbReference>
<dbReference type="RefSeq" id="WP_245783861.1">
    <property type="nucleotide sequence ID" value="NZ_FPBV01000005.1"/>
</dbReference>
<dbReference type="PANTHER" id="PTHR43795:SF2">
    <property type="entry name" value="BIFUNCTIONAL ASPARTATE AMINOTRANSFERASE AND GLUTAMATE_ASPARTATE-PREPHENATE AMINOTRANSFERASE"/>
    <property type="match status" value="1"/>
</dbReference>
<dbReference type="InterPro" id="IPR050478">
    <property type="entry name" value="Ethylene_sulfur-biosynth"/>
</dbReference>
<dbReference type="AlphaFoldDB" id="A0A1I7HQU5"/>
<dbReference type="GO" id="GO:0006520">
    <property type="term" value="P:amino acid metabolic process"/>
    <property type="evidence" value="ECO:0007669"/>
    <property type="project" value="TreeGrafter"/>
</dbReference>
<dbReference type="PROSITE" id="PS00105">
    <property type="entry name" value="AA_TRANSFER_CLASS_1"/>
    <property type="match status" value="1"/>
</dbReference>
<reference evidence="6" key="1">
    <citation type="submission" date="2016-10" db="EMBL/GenBank/DDBJ databases">
        <authorList>
            <person name="Varghese N."/>
        </authorList>
    </citation>
    <scope>NUCLEOTIDE SEQUENCE [LARGE SCALE GENOMIC DNA]</scope>
    <source>
        <strain evidence="6">DSM 17980</strain>
    </source>
</reference>
<dbReference type="NCBIfam" id="TIGR03801">
    <property type="entry name" value="asp_4_decarbox"/>
    <property type="match status" value="1"/>
</dbReference>
<dbReference type="Gene3D" id="1.10.20.110">
    <property type="match status" value="1"/>
</dbReference>
<dbReference type="InterPro" id="IPR004838">
    <property type="entry name" value="NHTrfase_class1_PyrdxlP-BS"/>
</dbReference>
<feature type="region of interest" description="Disordered" evidence="3">
    <location>
        <begin position="25"/>
        <end position="47"/>
    </location>
</feature>
<dbReference type="Proteomes" id="UP000183508">
    <property type="component" value="Unassembled WGS sequence"/>
</dbReference>
<gene>
    <name evidence="5" type="ORF">SAMN05421543_10549</name>
</gene>
<comment type="similarity">
    <text evidence="2">Belongs to the class-I pyridoxal-phosphate-dependent aminotransferase family.</text>
</comment>
<evidence type="ECO:0000313" key="5">
    <source>
        <dbReference type="EMBL" id="SFU63082.1"/>
    </source>
</evidence>
<proteinExistence type="inferred from homology"/>
<protein>
    <recommendedName>
        <fullName evidence="2">Aminotransferase</fullName>
        <ecNumber evidence="2">2.6.1.-</ecNumber>
    </recommendedName>
</protein>
<dbReference type="Gene3D" id="3.90.1150.10">
    <property type="entry name" value="Aspartate Aminotransferase, domain 1"/>
    <property type="match status" value="1"/>
</dbReference>
<evidence type="ECO:0000256" key="2">
    <source>
        <dbReference type="RuleBase" id="RU000481"/>
    </source>
</evidence>
<dbReference type="SUPFAM" id="SSF53383">
    <property type="entry name" value="PLP-dependent transferases"/>
    <property type="match status" value="1"/>
</dbReference>
<evidence type="ECO:0000313" key="6">
    <source>
        <dbReference type="Proteomes" id="UP000183508"/>
    </source>
</evidence>
<evidence type="ECO:0000256" key="1">
    <source>
        <dbReference type="ARBA" id="ARBA00022898"/>
    </source>
</evidence>
<dbReference type="EC" id="2.6.1.-" evidence="2"/>
<organism evidence="5 6">
    <name type="scientific">Alicyclobacillus macrosporangiidus</name>
    <dbReference type="NCBI Taxonomy" id="392015"/>
    <lineage>
        <taxon>Bacteria</taxon>
        <taxon>Bacillati</taxon>
        <taxon>Bacillota</taxon>
        <taxon>Bacilli</taxon>
        <taxon>Bacillales</taxon>
        <taxon>Alicyclobacillaceae</taxon>
        <taxon>Alicyclobacillus</taxon>
    </lineage>
</organism>
<dbReference type="InterPro" id="IPR022518">
    <property type="entry name" value="Aspartate_4-decarboxylase"/>
</dbReference>
<dbReference type="InterPro" id="IPR015424">
    <property type="entry name" value="PyrdxlP-dep_Trfase"/>
</dbReference>
<dbReference type="InterPro" id="IPR015422">
    <property type="entry name" value="PyrdxlP-dep_Trfase_small"/>
</dbReference>
<dbReference type="EMBL" id="FPBV01000005">
    <property type="protein sequence ID" value="SFU63082.1"/>
    <property type="molecule type" value="Genomic_DNA"/>
</dbReference>
<dbReference type="InterPro" id="IPR004839">
    <property type="entry name" value="Aminotransferase_I/II_large"/>
</dbReference>
<evidence type="ECO:0000259" key="4">
    <source>
        <dbReference type="Pfam" id="PF00155"/>
    </source>
</evidence>
<keyword evidence="1" id="KW-0663">Pyridoxal phosphate</keyword>
<dbReference type="PANTHER" id="PTHR43795">
    <property type="entry name" value="BIFUNCTIONAL ASPARTATE AMINOTRANSFERASE AND GLUTAMATE/ASPARTATE-PREPHENATE AMINOTRANSFERASE-RELATED"/>
    <property type="match status" value="1"/>
</dbReference>
<keyword evidence="6" id="KW-1185">Reference proteome</keyword>
<dbReference type="Pfam" id="PF00155">
    <property type="entry name" value="Aminotran_1_2"/>
    <property type="match status" value="1"/>
</dbReference>
<evidence type="ECO:0000256" key="3">
    <source>
        <dbReference type="SAM" id="MobiDB-lite"/>
    </source>
</evidence>
<keyword evidence="2" id="KW-0808">Transferase</keyword>
<keyword evidence="2" id="KW-0032">Aminotransferase</keyword>